<sequence>MQTSIIATPVLDMLNAFQKIVQKLEIDFYIVGAIARDIRLSANQGMMPKRQTKDVDIALFISSESQFNQLKEELLATGEFTAHPTEAIKLFFKQSIEVDLLPFGEIENKAREAKLEKPRLFVMDVPGFWEILPYAEAFDINGVEGLKVCTLEGLVLLKLIANDDTPSRIKDITDIEHIVSVYFELCMEDIFSHHADAAELYPTTANNYMELAASRIIGRKIRGILDQSEDLQKRILSILNKRTTGELWQAMANGMQDIE</sequence>
<keyword evidence="2" id="KW-1185">Reference proteome</keyword>
<accession>A0A4V2F0W7</accession>
<keyword evidence="1" id="KW-0808">Transferase</keyword>
<dbReference type="RefSeq" id="WP_130542061.1">
    <property type="nucleotide sequence ID" value="NZ_CP042431.1"/>
</dbReference>
<dbReference type="GO" id="GO:0016740">
    <property type="term" value="F:transferase activity"/>
    <property type="evidence" value="ECO:0007669"/>
    <property type="project" value="UniProtKB-KW"/>
</dbReference>
<dbReference type="Proteomes" id="UP000293874">
    <property type="component" value="Unassembled WGS sequence"/>
</dbReference>
<name>A0A4V2F0W7_9BACT</name>
<gene>
    <name evidence="1" type="ORF">EV199_3476</name>
</gene>
<organism evidence="1 2">
    <name type="scientific">Pseudobacter ginsenosidimutans</name>
    <dbReference type="NCBI Taxonomy" id="661488"/>
    <lineage>
        <taxon>Bacteria</taxon>
        <taxon>Pseudomonadati</taxon>
        <taxon>Bacteroidota</taxon>
        <taxon>Chitinophagia</taxon>
        <taxon>Chitinophagales</taxon>
        <taxon>Chitinophagaceae</taxon>
        <taxon>Pseudobacter</taxon>
    </lineage>
</organism>
<protein>
    <submittedName>
        <fullName evidence="1">Putative nucleotidyltransferase</fullName>
    </submittedName>
</protein>
<dbReference type="InterPro" id="IPR043519">
    <property type="entry name" value="NT_sf"/>
</dbReference>
<reference evidence="1 2" key="1">
    <citation type="submission" date="2019-02" db="EMBL/GenBank/DDBJ databases">
        <title>Genomic Encyclopedia of Type Strains, Phase IV (KMG-IV): sequencing the most valuable type-strain genomes for metagenomic binning, comparative biology and taxonomic classification.</title>
        <authorList>
            <person name="Goeker M."/>
        </authorList>
    </citation>
    <scope>NUCLEOTIDE SEQUENCE [LARGE SCALE GENOMIC DNA]</scope>
    <source>
        <strain evidence="1 2">DSM 18116</strain>
    </source>
</reference>
<dbReference type="EMBL" id="SGXA01000002">
    <property type="protein sequence ID" value="RZS71571.1"/>
    <property type="molecule type" value="Genomic_DNA"/>
</dbReference>
<dbReference type="OrthoDB" id="5918411at2"/>
<dbReference type="AlphaFoldDB" id="A0A4V2F0W7"/>
<dbReference type="Gene3D" id="3.30.460.10">
    <property type="entry name" value="Beta Polymerase, domain 2"/>
    <property type="match status" value="1"/>
</dbReference>
<evidence type="ECO:0000313" key="2">
    <source>
        <dbReference type="Proteomes" id="UP000293874"/>
    </source>
</evidence>
<comment type="caution">
    <text evidence="1">The sequence shown here is derived from an EMBL/GenBank/DDBJ whole genome shotgun (WGS) entry which is preliminary data.</text>
</comment>
<evidence type="ECO:0000313" key="1">
    <source>
        <dbReference type="EMBL" id="RZS71571.1"/>
    </source>
</evidence>
<proteinExistence type="predicted"/>